<evidence type="ECO:0000313" key="2">
    <source>
        <dbReference type="Proteomes" id="UP000030739"/>
    </source>
</evidence>
<dbReference type="RefSeq" id="YP_009211517.1">
    <property type="nucleotide sequence ID" value="NC_028940.1"/>
</dbReference>
<dbReference type="Pfam" id="PF23833">
    <property type="entry name" value="DUF7203"/>
    <property type="match status" value="1"/>
</dbReference>
<dbReference type="KEGG" id="vg:26637989"/>
<dbReference type="Proteomes" id="UP000030739">
    <property type="component" value="Segment"/>
</dbReference>
<dbReference type="InterPro" id="IPR055627">
    <property type="entry name" value="DUF7203"/>
</dbReference>
<gene>
    <name evidence="1" type="ORF">PM2_096</name>
</gene>
<name>A0A0A0Q0L6_9CAUD</name>
<keyword evidence="2" id="KW-1185">Reference proteome</keyword>
<protein>
    <recommendedName>
        <fullName evidence="3">Thioredoxin</fullName>
    </recommendedName>
</protein>
<dbReference type="EMBL" id="KF835987">
    <property type="protein sequence ID" value="AHY25058.1"/>
    <property type="molecule type" value="Genomic_DNA"/>
</dbReference>
<sequence length="99" mass="11470">MDNIKKLKSALELAKLRFENRMNYSNTAHLSILNFSRDLEGSFKLKDKVNTLIIIDRYQEYAANAFKKDKAKIMEDYAPVVKAPVSAWFSGDNKKEAFY</sequence>
<accession>A0A0A0Q0L6</accession>
<organism evidence="1 2">
    <name type="scientific">Pectobacterium bacteriophage PM2</name>
    <dbReference type="NCBI Taxonomy" id="1429794"/>
    <lineage>
        <taxon>Viruses</taxon>
        <taxon>Duplodnaviria</taxon>
        <taxon>Heunggongvirae</taxon>
        <taxon>Uroviricota</taxon>
        <taxon>Caudoviricetes</taxon>
        <taxon>Pantevenvirales</taxon>
        <taxon>Straboviridae</taxon>
        <taxon>Tevenvirinae</taxon>
        <taxon>Mosugukvirus</taxon>
        <taxon>Mosugukvirus pm2</taxon>
    </lineage>
</organism>
<dbReference type="GeneID" id="26637989"/>
<reference evidence="1 2" key="1">
    <citation type="journal article" date="2015" name="Plant Pathol. J.">
        <title>Isolation and Genomic Characterization of the T4-Like Bacteriophage PM2 Infecting Pectobacterium carotovorum subsp. carotovorum.</title>
        <authorList>
            <person name="Lim J.A."/>
            <person name="Lee D.H."/>
            <person name="Heu S."/>
        </authorList>
    </citation>
    <scope>NUCLEOTIDE SEQUENCE [LARGE SCALE GENOMIC DNA]</scope>
</reference>
<evidence type="ECO:0008006" key="3">
    <source>
        <dbReference type="Google" id="ProtNLM"/>
    </source>
</evidence>
<evidence type="ECO:0000313" key="1">
    <source>
        <dbReference type="EMBL" id="AHY25058.1"/>
    </source>
</evidence>
<proteinExistence type="predicted"/>